<reference evidence="2" key="2">
    <citation type="submission" date="2015-01" db="EMBL/GenBank/DDBJ databases">
        <title>Evolutionary Origins and Diversification of the Mycorrhizal Mutualists.</title>
        <authorList>
            <consortium name="DOE Joint Genome Institute"/>
            <consortium name="Mycorrhizal Genomics Consortium"/>
            <person name="Kohler A."/>
            <person name="Kuo A."/>
            <person name="Nagy L.G."/>
            <person name="Floudas D."/>
            <person name="Copeland A."/>
            <person name="Barry K.W."/>
            <person name="Cichocki N."/>
            <person name="Veneault-Fourrey C."/>
            <person name="LaButti K."/>
            <person name="Lindquist E.A."/>
            <person name="Lipzen A."/>
            <person name="Lundell T."/>
            <person name="Morin E."/>
            <person name="Murat C."/>
            <person name="Riley R."/>
            <person name="Ohm R."/>
            <person name="Sun H."/>
            <person name="Tunlid A."/>
            <person name="Henrissat B."/>
            <person name="Grigoriev I.V."/>
            <person name="Hibbett D.S."/>
            <person name="Martin F."/>
        </authorList>
    </citation>
    <scope>NUCLEOTIDE SEQUENCE [LARGE SCALE GENOMIC DNA]</scope>
    <source>
        <strain evidence="2">UH-Slu-Lm8-n1</strain>
    </source>
</reference>
<gene>
    <name evidence="1" type="ORF">CY34DRAFT_64754</name>
</gene>
<organism evidence="1 2">
    <name type="scientific">Suillus luteus UH-Slu-Lm8-n1</name>
    <dbReference type="NCBI Taxonomy" id="930992"/>
    <lineage>
        <taxon>Eukaryota</taxon>
        <taxon>Fungi</taxon>
        <taxon>Dikarya</taxon>
        <taxon>Basidiomycota</taxon>
        <taxon>Agaricomycotina</taxon>
        <taxon>Agaricomycetes</taxon>
        <taxon>Agaricomycetidae</taxon>
        <taxon>Boletales</taxon>
        <taxon>Suillineae</taxon>
        <taxon>Suillaceae</taxon>
        <taxon>Suillus</taxon>
    </lineage>
</organism>
<evidence type="ECO:0000313" key="2">
    <source>
        <dbReference type="Proteomes" id="UP000054485"/>
    </source>
</evidence>
<keyword evidence="2" id="KW-1185">Reference proteome</keyword>
<dbReference type="HOGENOM" id="CLU_180476_2_0_1"/>
<sequence>MLILFKAWTTPGDLRGTFESWAAAFEDFLIHCSADTIWIMKNMQILHECRDSRDDHFANRR</sequence>
<dbReference type="STRING" id="930992.A0A0D0APN1"/>
<feature type="non-terminal residue" evidence="1">
    <location>
        <position position="61"/>
    </location>
</feature>
<proteinExistence type="predicted"/>
<accession>A0A0D0APN1</accession>
<dbReference type="EMBL" id="KN835844">
    <property type="protein sequence ID" value="KIK33913.1"/>
    <property type="molecule type" value="Genomic_DNA"/>
</dbReference>
<dbReference type="OrthoDB" id="2660178at2759"/>
<dbReference type="Proteomes" id="UP000054485">
    <property type="component" value="Unassembled WGS sequence"/>
</dbReference>
<name>A0A0D0APN1_9AGAM</name>
<protein>
    <submittedName>
        <fullName evidence="1">Uncharacterized protein</fullName>
    </submittedName>
</protein>
<dbReference type="InParanoid" id="A0A0D0APN1"/>
<reference evidence="1 2" key="1">
    <citation type="submission" date="2014-04" db="EMBL/GenBank/DDBJ databases">
        <authorList>
            <consortium name="DOE Joint Genome Institute"/>
            <person name="Kuo A."/>
            <person name="Ruytinx J."/>
            <person name="Rineau F."/>
            <person name="Colpaert J."/>
            <person name="Kohler A."/>
            <person name="Nagy L.G."/>
            <person name="Floudas D."/>
            <person name="Copeland A."/>
            <person name="Barry K.W."/>
            <person name="Cichocki N."/>
            <person name="Veneault-Fourrey C."/>
            <person name="LaButti K."/>
            <person name="Lindquist E.A."/>
            <person name="Lipzen A."/>
            <person name="Lundell T."/>
            <person name="Morin E."/>
            <person name="Murat C."/>
            <person name="Sun H."/>
            <person name="Tunlid A."/>
            <person name="Henrissat B."/>
            <person name="Grigoriev I.V."/>
            <person name="Hibbett D.S."/>
            <person name="Martin F."/>
            <person name="Nordberg H.P."/>
            <person name="Cantor M.N."/>
            <person name="Hua S.X."/>
        </authorList>
    </citation>
    <scope>NUCLEOTIDE SEQUENCE [LARGE SCALE GENOMIC DNA]</scope>
    <source>
        <strain evidence="1 2">UH-Slu-Lm8-n1</strain>
    </source>
</reference>
<dbReference type="AlphaFoldDB" id="A0A0D0APN1"/>
<evidence type="ECO:0000313" key="1">
    <source>
        <dbReference type="EMBL" id="KIK33913.1"/>
    </source>
</evidence>